<dbReference type="InterPro" id="IPR038019">
    <property type="entry name" value="PRib_AMP_CycHydrolase_sf"/>
</dbReference>
<dbReference type="PANTHER" id="PTHR42945">
    <property type="entry name" value="HISTIDINE BIOSYNTHESIS BIFUNCTIONAL PROTEIN"/>
    <property type="match status" value="1"/>
</dbReference>
<dbReference type="GO" id="GO:0005737">
    <property type="term" value="C:cytoplasm"/>
    <property type="evidence" value="ECO:0007669"/>
    <property type="project" value="UniProtKB-SubCell"/>
</dbReference>
<comment type="catalytic activity">
    <reaction evidence="1 9">
        <text>1-(5-phospho-beta-D-ribosyl)-5'-AMP + H2O = 1-(5-phospho-beta-D-ribosyl)-5-[(5-phospho-beta-D-ribosylamino)methylideneamino]imidazole-4-carboxamide</text>
        <dbReference type="Rhea" id="RHEA:20049"/>
        <dbReference type="ChEBI" id="CHEBI:15377"/>
        <dbReference type="ChEBI" id="CHEBI:58435"/>
        <dbReference type="ChEBI" id="CHEBI:59457"/>
        <dbReference type="EC" id="3.5.4.19"/>
    </reaction>
</comment>
<evidence type="ECO:0000313" key="11">
    <source>
        <dbReference type="EMBL" id="HIH64031.1"/>
    </source>
</evidence>
<feature type="binding site" evidence="9">
    <location>
        <position position="78"/>
    </location>
    <ligand>
        <name>Mg(2+)</name>
        <dbReference type="ChEBI" id="CHEBI:18420"/>
    </ligand>
</feature>
<dbReference type="GO" id="GO:0004636">
    <property type="term" value="F:phosphoribosyl-ATP diphosphatase activity"/>
    <property type="evidence" value="ECO:0007669"/>
    <property type="project" value="UniProtKB-ARBA"/>
</dbReference>
<reference evidence="12" key="1">
    <citation type="journal article" date="2020" name="bioRxiv">
        <title>A rank-normalized archaeal taxonomy based on genome phylogeny resolves widespread incomplete and uneven classifications.</title>
        <authorList>
            <person name="Rinke C."/>
            <person name="Chuvochina M."/>
            <person name="Mussig A.J."/>
            <person name="Chaumeil P.-A."/>
            <person name="Waite D.W."/>
            <person name="Whitman W.B."/>
            <person name="Parks D.H."/>
            <person name="Hugenholtz P."/>
        </authorList>
    </citation>
    <scope>NUCLEOTIDE SEQUENCE [LARGE SCALE GENOMIC DNA]</scope>
</reference>
<evidence type="ECO:0000256" key="4">
    <source>
        <dbReference type="ARBA" id="ARBA00022490"/>
    </source>
</evidence>
<organism evidence="11 12">
    <name type="scientific">Methanothermobacter thermautotrophicus</name>
    <name type="common">Methanobacterium thermoformicicum</name>
    <dbReference type="NCBI Taxonomy" id="145262"/>
    <lineage>
        <taxon>Archaea</taxon>
        <taxon>Methanobacteriati</taxon>
        <taxon>Methanobacteriota</taxon>
        <taxon>Methanomada group</taxon>
        <taxon>Methanobacteria</taxon>
        <taxon>Methanobacteriales</taxon>
        <taxon>Methanobacteriaceae</taxon>
        <taxon>Methanothermobacter</taxon>
    </lineage>
</organism>
<dbReference type="Gene3D" id="3.10.20.810">
    <property type="entry name" value="Phosphoribosyl-AMP cyclohydrolase"/>
    <property type="match status" value="1"/>
</dbReference>
<evidence type="ECO:0000256" key="6">
    <source>
        <dbReference type="ARBA" id="ARBA00022801"/>
    </source>
</evidence>
<comment type="pathway">
    <text evidence="2 9">Amino-acid biosynthesis; L-histidine biosynthesis; L-histidine from 5-phospho-alpha-D-ribose 1-diphosphate: step 3/9.</text>
</comment>
<keyword evidence="7 9" id="KW-0368">Histidine biosynthesis</keyword>
<evidence type="ECO:0000256" key="5">
    <source>
        <dbReference type="ARBA" id="ARBA00022605"/>
    </source>
</evidence>
<feature type="domain" description="Phosphoribosyl-AMP cyclohydrolase" evidence="10">
    <location>
        <begin position="29"/>
        <end position="102"/>
    </location>
</feature>
<dbReference type="PANTHER" id="PTHR42945:SF1">
    <property type="entry name" value="HISTIDINE BIOSYNTHESIS BIFUNCTIONAL PROTEIN HIS7"/>
    <property type="match status" value="1"/>
</dbReference>
<keyword evidence="5 9" id="KW-0028">Amino-acid biosynthesis</keyword>
<dbReference type="EC" id="3.5.4.19" evidence="9"/>
<protein>
    <recommendedName>
        <fullName evidence="9">Phosphoribosyl-AMP cyclohydrolase</fullName>
        <shortName evidence="9">PRA-CH</shortName>
        <ecNumber evidence="9">3.5.4.19</ecNumber>
    </recommendedName>
</protein>
<dbReference type="NCBIfam" id="NF000768">
    <property type="entry name" value="PRK00051.1"/>
    <property type="match status" value="1"/>
</dbReference>
<keyword evidence="6 9" id="KW-0378">Hydrolase</keyword>
<feature type="binding site" evidence="9">
    <location>
        <position position="100"/>
    </location>
    <ligand>
        <name>Zn(2+)</name>
        <dbReference type="ChEBI" id="CHEBI:29105"/>
        <note>ligand shared between dimeric partners</note>
    </ligand>
</feature>
<dbReference type="Gene3D" id="4.10.80.70">
    <property type="match status" value="1"/>
</dbReference>
<comment type="cofactor">
    <cofactor evidence="9">
        <name>Zn(2+)</name>
        <dbReference type="ChEBI" id="CHEBI:29105"/>
    </cofactor>
    <text evidence="9">Binds 1 zinc ion per subunit.</text>
</comment>
<evidence type="ECO:0000256" key="3">
    <source>
        <dbReference type="ARBA" id="ARBA00011738"/>
    </source>
</evidence>
<name>A0A7J4MTF5_METTF</name>
<comment type="function">
    <text evidence="8 9">Catalyzes the hydrolysis of the adenine ring of phosphoribosyl-AMP.</text>
</comment>
<comment type="subcellular location">
    <subcellularLocation>
        <location evidence="9">Cytoplasm</location>
    </subcellularLocation>
</comment>
<dbReference type="EMBL" id="DUHT01000003">
    <property type="protein sequence ID" value="HIH64031.1"/>
    <property type="molecule type" value="Genomic_DNA"/>
</dbReference>
<comment type="similarity">
    <text evidence="9">Belongs to the PRA-CH family.</text>
</comment>
<dbReference type="InterPro" id="IPR026660">
    <property type="entry name" value="PRA-CH"/>
</dbReference>
<feature type="binding site" evidence="9">
    <location>
        <position position="80"/>
    </location>
    <ligand>
        <name>Mg(2+)</name>
        <dbReference type="ChEBI" id="CHEBI:18420"/>
    </ligand>
</feature>
<dbReference type="Proteomes" id="UP000538031">
    <property type="component" value="Unassembled WGS sequence"/>
</dbReference>
<dbReference type="SUPFAM" id="SSF141734">
    <property type="entry name" value="HisI-like"/>
    <property type="match status" value="1"/>
</dbReference>
<comment type="cofactor">
    <cofactor evidence="9">
        <name>Mg(2+)</name>
        <dbReference type="ChEBI" id="CHEBI:18420"/>
    </cofactor>
    <text evidence="9">Binds 1 Mg(2+) ion per subunit.</text>
</comment>
<comment type="caution">
    <text evidence="11">The sequence shown here is derived from an EMBL/GenBank/DDBJ whole genome shotgun (WGS) entry which is preliminary data.</text>
</comment>
<dbReference type="GO" id="GO:0000287">
    <property type="term" value="F:magnesium ion binding"/>
    <property type="evidence" value="ECO:0007669"/>
    <property type="project" value="UniProtKB-UniRule"/>
</dbReference>
<evidence type="ECO:0000256" key="2">
    <source>
        <dbReference type="ARBA" id="ARBA00005169"/>
    </source>
</evidence>
<sequence length="129" mass="14615">MLLNFRHNINGEDLVIAVAQDHETGEVLMVAYMNREALKRTLETGMAHYWSTSRGRIWLKGESSGHVQHVKEVLVDCDMDAVVLLVEQEGGACHTGYRSCFYRSIEGDELRVREDAVKVFDPEEIYGDG</sequence>
<feature type="binding site" evidence="9">
    <location>
        <position position="77"/>
    </location>
    <ligand>
        <name>Zn(2+)</name>
        <dbReference type="ChEBI" id="CHEBI:29105"/>
        <note>ligand shared between dimeric partners</note>
    </ligand>
</feature>
<dbReference type="HAMAP" id="MF_01021">
    <property type="entry name" value="HisI"/>
    <property type="match status" value="1"/>
</dbReference>
<evidence type="ECO:0000313" key="12">
    <source>
        <dbReference type="Proteomes" id="UP000538031"/>
    </source>
</evidence>
<dbReference type="GO" id="GO:0000105">
    <property type="term" value="P:L-histidine biosynthetic process"/>
    <property type="evidence" value="ECO:0007669"/>
    <property type="project" value="UniProtKB-UniRule"/>
</dbReference>
<gene>
    <name evidence="9 11" type="primary">hisI</name>
    <name evidence="11" type="ORF">HA285_00235</name>
</gene>
<evidence type="ECO:0000256" key="9">
    <source>
        <dbReference type="HAMAP-Rule" id="MF_01021"/>
    </source>
</evidence>
<accession>A0A7J4MTF5</accession>
<evidence type="ECO:0000256" key="1">
    <source>
        <dbReference type="ARBA" id="ARBA00000024"/>
    </source>
</evidence>
<proteinExistence type="inferred from homology"/>
<keyword evidence="9" id="KW-0479">Metal-binding</keyword>
<evidence type="ECO:0000256" key="8">
    <source>
        <dbReference type="ARBA" id="ARBA00053269"/>
    </source>
</evidence>
<evidence type="ECO:0000259" key="10">
    <source>
        <dbReference type="Pfam" id="PF01502"/>
    </source>
</evidence>
<keyword evidence="9" id="KW-0862">Zinc</keyword>
<feature type="binding site" evidence="9">
    <location>
        <position position="93"/>
    </location>
    <ligand>
        <name>Zn(2+)</name>
        <dbReference type="ChEBI" id="CHEBI:29105"/>
        <note>ligand shared between dimeric partners</note>
    </ligand>
</feature>
<evidence type="ECO:0000256" key="7">
    <source>
        <dbReference type="ARBA" id="ARBA00023102"/>
    </source>
</evidence>
<keyword evidence="4 9" id="KW-0963">Cytoplasm</keyword>
<dbReference type="UniPathway" id="UPA00031">
    <property type="reaction ID" value="UER00008"/>
</dbReference>
<dbReference type="GO" id="GO:0008270">
    <property type="term" value="F:zinc ion binding"/>
    <property type="evidence" value="ECO:0007669"/>
    <property type="project" value="UniProtKB-UniRule"/>
</dbReference>
<dbReference type="FunFam" id="3.10.20.810:FF:000001">
    <property type="entry name" value="Histidine biosynthesis bifunctional protein HisIE"/>
    <property type="match status" value="1"/>
</dbReference>
<dbReference type="Pfam" id="PF01502">
    <property type="entry name" value="PRA-CH"/>
    <property type="match status" value="1"/>
</dbReference>
<feature type="binding site" evidence="9">
    <location>
        <position position="76"/>
    </location>
    <ligand>
        <name>Mg(2+)</name>
        <dbReference type="ChEBI" id="CHEBI:18420"/>
    </ligand>
</feature>
<keyword evidence="9" id="KW-0460">Magnesium</keyword>
<comment type="subunit">
    <text evidence="3 9">Homodimer.</text>
</comment>
<dbReference type="GO" id="GO:0004635">
    <property type="term" value="F:phosphoribosyl-AMP cyclohydrolase activity"/>
    <property type="evidence" value="ECO:0007669"/>
    <property type="project" value="UniProtKB-UniRule"/>
</dbReference>
<dbReference type="InterPro" id="IPR002496">
    <property type="entry name" value="PRib_AMP_CycHydrolase_dom"/>
</dbReference>
<dbReference type="AlphaFoldDB" id="A0A7J4MTF5"/>